<dbReference type="PANTHER" id="PTHR10980:SF3">
    <property type="entry name" value="LD16419P"/>
    <property type="match status" value="1"/>
</dbReference>
<dbReference type="RefSeq" id="XP_001209323.1">
    <property type="nucleotide sequence ID" value="XM_001209323.1"/>
</dbReference>
<dbReference type="HOGENOM" id="CLU_1740120_0_0_1"/>
<dbReference type="GO" id="GO:0007266">
    <property type="term" value="P:Rho protein signal transduction"/>
    <property type="evidence" value="ECO:0007669"/>
    <property type="project" value="InterPro"/>
</dbReference>
<evidence type="ECO:0000256" key="1">
    <source>
        <dbReference type="ARBA" id="ARBA00004496"/>
    </source>
</evidence>
<dbReference type="InterPro" id="IPR000406">
    <property type="entry name" value="Rho_GDI"/>
</dbReference>
<dbReference type="GeneID" id="4319402"/>
<reference evidence="5" key="1">
    <citation type="submission" date="2005-09" db="EMBL/GenBank/DDBJ databases">
        <title>Annotation of the Aspergillus terreus NIH2624 genome.</title>
        <authorList>
            <person name="Birren B.W."/>
            <person name="Lander E.S."/>
            <person name="Galagan J.E."/>
            <person name="Nusbaum C."/>
            <person name="Devon K."/>
            <person name="Henn M."/>
            <person name="Ma L.-J."/>
            <person name="Jaffe D.B."/>
            <person name="Butler J."/>
            <person name="Alvarez P."/>
            <person name="Gnerre S."/>
            <person name="Grabherr M."/>
            <person name="Kleber M."/>
            <person name="Mauceli E.W."/>
            <person name="Brockman W."/>
            <person name="Rounsley S."/>
            <person name="Young S.K."/>
            <person name="LaButti K."/>
            <person name="Pushparaj V."/>
            <person name="DeCaprio D."/>
            <person name="Crawford M."/>
            <person name="Koehrsen M."/>
            <person name="Engels R."/>
            <person name="Montgomery P."/>
            <person name="Pearson M."/>
            <person name="Howarth C."/>
            <person name="Larson L."/>
            <person name="Luoma S."/>
            <person name="White J."/>
            <person name="Alvarado L."/>
            <person name="Kodira C.D."/>
            <person name="Zeng Q."/>
            <person name="Oleary S."/>
            <person name="Yandava C."/>
            <person name="Denning D.W."/>
            <person name="Nierman W.C."/>
            <person name="Milne T."/>
            <person name="Madden K."/>
        </authorList>
    </citation>
    <scope>NUCLEOTIDE SEQUENCE [LARGE SCALE GENOMIC DNA]</scope>
    <source>
        <strain evidence="5">NIH 2624 / FGSC A1156</strain>
    </source>
</reference>
<name>Q0C8G3_ASPTN</name>
<dbReference type="AlphaFoldDB" id="Q0C8G3"/>
<dbReference type="SUPFAM" id="SSF81296">
    <property type="entry name" value="E set domains"/>
    <property type="match status" value="1"/>
</dbReference>
<evidence type="ECO:0000256" key="3">
    <source>
        <dbReference type="ARBA" id="ARBA00022490"/>
    </source>
</evidence>
<dbReference type="PANTHER" id="PTHR10980">
    <property type="entry name" value="RHO GDP-DISSOCIATION INHIBITOR"/>
    <property type="match status" value="1"/>
</dbReference>
<dbReference type="STRING" id="341663.Q0C8G3"/>
<proteinExistence type="inferred from homology"/>
<gene>
    <name evidence="4" type="ORF">ATEG_10021</name>
</gene>
<dbReference type="Pfam" id="PF02115">
    <property type="entry name" value="Rho_GDI"/>
    <property type="match status" value="1"/>
</dbReference>
<dbReference type="GO" id="GO:0005829">
    <property type="term" value="C:cytosol"/>
    <property type="evidence" value="ECO:0007669"/>
    <property type="project" value="TreeGrafter"/>
</dbReference>
<dbReference type="EMBL" id="CH476609">
    <property type="protein sequence ID" value="EAU29470.1"/>
    <property type="molecule type" value="Genomic_DNA"/>
</dbReference>
<dbReference type="Proteomes" id="UP000007963">
    <property type="component" value="Unassembled WGS sequence"/>
</dbReference>
<dbReference type="eggNOG" id="KOG3205">
    <property type="taxonomic scope" value="Eukaryota"/>
</dbReference>
<evidence type="ECO:0000256" key="2">
    <source>
        <dbReference type="ARBA" id="ARBA00009758"/>
    </source>
</evidence>
<comment type="similarity">
    <text evidence="2">Belongs to the Rho GDI family.</text>
</comment>
<dbReference type="InterPro" id="IPR014756">
    <property type="entry name" value="Ig_E-set"/>
</dbReference>
<keyword evidence="3" id="KW-0963">Cytoplasm</keyword>
<evidence type="ECO:0000313" key="5">
    <source>
        <dbReference type="Proteomes" id="UP000007963"/>
    </source>
</evidence>
<sequence>MDDRTAVLSGRPVIIKALEISSPSLQTPIKFDTTSTAVGNVINKGQTIKEGAEYTLSITFEVDQQVNGLTFRQTVKHAGLTVSDIEKTVGDYPPLPNGAVYTVAVYSETAPSGILARSGHYTALCKVTGENCGVVGDFQWTYKIGKDWSE</sequence>
<comment type="subcellular location">
    <subcellularLocation>
        <location evidence="1">Cytoplasm</location>
    </subcellularLocation>
</comment>
<dbReference type="VEuPathDB" id="FungiDB:ATEG_10021"/>
<dbReference type="GO" id="GO:0005094">
    <property type="term" value="F:Rho GDP-dissociation inhibitor activity"/>
    <property type="evidence" value="ECO:0007669"/>
    <property type="project" value="InterPro"/>
</dbReference>
<organism evidence="4 5">
    <name type="scientific">Aspergillus terreus (strain NIH 2624 / FGSC A1156)</name>
    <dbReference type="NCBI Taxonomy" id="341663"/>
    <lineage>
        <taxon>Eukaryota</taxon>
        <taxon>Fungi</taxon>
        <taxon>Dikarya</taxon>
        <taxon>Ascomycota</taxon>
        <taxon>Pezizomycotina</taxon>
        <taxon>Eurotiomycetes</taxon>
        <taxon>Eurotiomycetidae</taxon>
        <taxon>Eurotiales</taxon>
        <taxon>Aspergillaceae</taxon>
        <taxon>Aspergillus</taxon>
        <taxon>Aspergillus subgen. Circumdati</taxon>
    </lineage>
</organism>
<dbReference type="InterPro" id="IPR024792">
    <property type="entry name" value="RhoGDI_dom_sf"/>
</dbReference>
<dbReference type="OrthoDB" id="1683373at2759"/>
<accession>Q0C8G3</accession>
<protein>
    <submittedName>
        <fullName evidence="4">Uncharacterized protein</fullName>
    </submittedName>
</protein>
<dbReference type="Gene3D" id="2.70.50.30">
    <property type="entry name" value="Coagulation Factor XIII, subunit A, domain 1"/>
    <property type="match status" value="1"/>
</dbReference>
<dbReference type="GO" id="GO:0016020">
    <property type="term" value="C:membrane"/>
    <property type="evidence" value="ECO:0007669"/>
    <property type="project" value="TreeGrafter"/>
</dbReference>
<evidence type="ECO:0000313" key="4">
    <source>
        <dbReference type="EMBL" id="EAU29470.1"/>
    </source>
</evidence>